<feature type="chain" id="PRO_5012847084" description="Metalloenzyme domain-containing protein" evidence="2">
    <location>
        <begin position="24"/>
        <end position="730"/>
    </location>
</feature>
<organism evidence="3 4">
    <name type="scientific">Tumebacillus avium</name>
    <dbReference type="NCBI Taxonomy" id="1903704"/>
    <lineage>
        <taxon>Bacteria</taxon>
        <taxon>Bacillati</taxon>
        <taxon>Bacillota</taxon>
        <taxon>Bacilli</taxon>
        <taxon>Bacillales</taxon>
        <taxon>Alicyclobacillaceae</taxon>
        <taxon>Tumebacillus</taxon>
    </lineage>
</organism>
<dbReference type="InterPro" id="IPR017850">
    <property type="entry name" value="Alkaline_phosphatase_core_sf"/>
</dbReference>
<accession>A0A1Y0IRB1</accession>
<dbReference type="RefSeq" id="WP_087457272.1">
    <property type="nucleotide sequence ID" value="NZ_CP021434.1"/>
</dbReference>
<dbReference type="SUPFAM" id="SSF53649">
    <property type="entry name" value="Alkaline phosphatase-like"/>
    <property type="match status" value="1"/>
</dbReference>
<feature type="transmembrane region" description="Helical" evidence="1">
    <location>
        <begin position="414"/>
        <end position="431"/>
    </location>
</feature>
<keyword evidence="1" id="KW-1133">Transmembrane helix</keyword>
<feature type="signal peptide" evidence="2">
    <location>
        <begin position="1"/>
        <end position="23"/>
    </location>
</feature>
<feature type="transmembrane region" description="Helical" evidence="1">
    <location>
        <begin position="586"/>
        <end position="605"/>
    </location>
</feature>
<sequence length="730" mass="78744">MKRNVILMLLLLCSLLLPGTVSAAPDQPRKPDKKVVIVVIDGLWQGAMSASATPNLTRLQQIGAVGVMNHNTLGRKNDVNTYLTIGAGSKASAPLEFVRAYGLQEQVREEQRPVTGRELYLRHFGYEPQGELVVPQIPQIRAAAQNANYTLLPGQLGDAVHDLGGKTAVLGNTDHGTQAHRPAALIAMDSTGSVDKGSLHNVLIADGTRPFGVRTDYKALHEQFLKVQSDADLIVLETGDAGRVHAMRDLMTHEQAERAYRQAIEEADGLIGDLLPQVGPDLLLAVVSPDNNPLPVAPTLSPVILAGGGIPPGSLLTSGTTKREGLIANYDLAPTFVQALGGDPKDYSFLGQPVTAQPVQESVDAQTQLDSIVDNMLLPSGMRRLLVRPWLNIWIGAAALILFGTIFRQAWLRYVTPLAELLLIFPLVWLYVPLLNPQTGQEITMYTALLAIGAWGGLQLIRQPLQRFGVLAGLTVATLLGDMLLGAPLMKESVFSYDPVVGARYYGIGNEYMGLLLGAALLLLNALLALYPGKGKWGTLLLFFAIVCLFAAPSFGTNAGGAMAAAIGGSYAFLQVCNVRMTLKNWLWIGGGAVFGLALLFALNFGGEQTHIGRATALVIGGNFGEVWQILERKVELNLHLLRVSAWGKLLLLFIATLLVWRIRGRRTPFLLHNFKTQLVTAGAAFLVNDSGVVAAAIILLFAVVPLLSIREQNLDILPTEQAPQEWTTR</sequence>
<gene>
    <name evidence="3" type="ORF">CBW65_13320</name>
</gene>
<dbReference type="Proteomes" id="UP000195437">
    <property type="component" value="Chromosome"/>
</dbReference>
<feature type="transmembrane region" description="Helical" evidence="1">
    <location>
        <begin position="389"/>
        <end position="407"/>
    </location>
</feature>
<keyword evidence="4" id="KW-1185">Reference proteome</keyword>
<evidence type="ECO:0000256" key="1">
    <source>
        <dbReference type="SAM" id="Phobius"/>
    </source>
</evidence>
<reference evidence="4" key="1">
    <citation type="submission" date="2017-05" db="EMBL/GenBank/DDBJ databases">
        <authorList>
            <person name="Sung H."/>
        </authorList>
    </citation>
    <scope>NUCLEOTIDE SEQUENCE [LARGE SCALE GENOMIC DNA]</scope>
    <source>
        <strain evidence="4">AR23208</strain>
    </source>
</reference>
<dbReference type="EMBL" id="CP021434">
    <property type="protein sequence ID" value="ARU61903.1"/>
    <property type="molecule type" value="Genomic_DNA"/>
</dbReference>
<feature type="transmembrane region" description="Helical" evidence="1">
    <location>
        <begin position="468"/>
        <end position="490"/>
    </location>
</feature>
<evidence type="ECO:0000256" key="2">
    <source>
        <dbReference type="SAM" id="SignalP"/>
    </source>
</evidence>
<evidence type="ECO:0000313" key="4">
    <source>
        <dbReference type="Proteomes" id="UP000195437"/>
    </source>
</evidence>
<feature type="transmembrane region" description="Helical" evidence="1">
    <location>
        <begin position="512"/>
        <end position="530"/>
    </location>
</feature>
<feature type="transmembrane region" description="Helical" evidence="1">
    <location>
        <begin position="537"/>
        <end position="555"/>
    </location>
</feature>
<evidence type="ECO:0000313" key="3">
    <source>
        <dbReference type="EMBL" id="ARU61903.1"/>
    </source>
</evidence>
<keyword evidence="2" id="KW-0732">Signal</keyword>
<feature type="transmembrane region" description="Helical" evidence="1">
    <location>
        <begin position="684"/>
        <end position="708"/>
    </location>
</feature>
<dbReference type="AlphaFoldDB" id="A0A1Y0IRB1"/>
<feature type="transmembrane region" description="Helical" evidence="1">
    <location>
        <begin position="443"/>
        <end position="461"/>
    </location>
</feature>
<keyword evidence="1" id="KW-0812">Transmembrane</keyword>
<proteinExistence type="predicted"/>
<feature type="transmembrane region" description="Helical" evidence="1">
    <location>
        <begin position="644"/>
        <end position="663"/>
    </location>
</feature>
<dbReference type="KEGG" id="tum:CBW65_13320"/>
<keyword evidence="1" id="KW-0472">Membrane</keyword>
<protein>
    <recommendedName>
        <fullName evidence="5">Metalloenzyme domain-containing protein</fullName>
    </recommendedName>
</protein>
<evidence type="ECO:0008006" key="5">
    <source>
        <dbReference type="Google" id="ProtNLM"/>
    </source>
</evidence>
<name>A0A1Y0IRB1_9BACL</name>
<dbReference type="OrthoDB" id="3199331at2"/>